<organism evidence="15 16">
    <name type="scientific">Dreissena polymorpha</name>
    <name type="common">Zebra mussel</name>
    <name type="synonym">Mytilus polymorpha</name>
    <dbReference type="NCBI Taxonomy" id="45954"/>
    <lineage>
        <taxon>Eukaryota</taxon>
        <taxon>Metazoa</taxon>
        <taxon>Spiralia</taxon>
        <taxon>Lophotrochozoa</taxon>
        <taxon>Mollusca</taxon>
        <taxon>Bivalvia</taxon>
        <taxon>Autobranchia</taxon>
        <taxon>Heteroconchia</taxon>
        <taxon>Euheterodonta</taxon>
        <taxon>Imparidentia</taxon>
        <taxon>Neoheterodontei</taxon>
        <taxon>Myida</taxon>
        <taxon>Dreissenoidea</taxon>
        <taxon>Dreissenidae</taxon>
        <taxon>Dreissena</taxon>
    </lineage>
</organism>
<keyword evidence="7 11" id="KW-0238">DNA-binding</keyword>
<dbReference type="InterPro" id="IPR035500">
    <property type="entry name" value="NHR-like_dom_sf"/>
</dbReference>
<evidence type="ECO:0000256" key="1">
    <source>
        <dbReference type="ARBA" id="ARBA00004123"/>
    </source>
</evidence>
<evidence type="ECO:0000256" key="2">
    <source>
        <dbReference type="ARBA" id="ARBA00008092"/>
    </source>
</evidence>
<dbReference type="SUPFAM" id="SSF57716">
    <property type="entry name" value="Glucocorticoid receptor-like (DNA-binding domain)"/>
    <property type="match status" value="1"/>
</dbReference>
<dbReference type="PRINTS" id="PR00047">
    <property type="entry name" value="STROIDFINGER"/>
</dbReference>
<keyword evidence="3 11" id="KW-0479">Metal-binding</keyword>
<dbReference type="Pfam" id="PF00105">
    <property type="entry name" value="zf-C4"/>
    <property type="match status" value="1"/>
</dbReference>
<proteinExistence type="inferred from homology"/>
<dbReference type="AlphaFoldDB" id="A0A9D4FPI4"/>
<evidence type="ECO:0000256" key="11">
    <source>
        <dbReference type="RuleBase" id="RU004334"/>
    </source>
</evidence>
<dbReference type="Gene3D" id="3.30.50.10">
    <property type="entry name" value="Erythroid Transcription Factor GATA-1, subunit A"/>
    <property type="match status" value="1"/>
</dbReference>
<dbReference type="Gene3D" id="1.10.565.10">
    <property type="entry name" value="Retinoid X Receptor"/>
    <property type="match status" value="1"/>
</dbReference>
<dbReference type="OrthoDB" id="5984981at2759"/>
<evidence type="ECO:0000256" key="10">
    <source>
        <dbReference type="ARBA" id="ARBA00023242"/>
    </source>
</evidence>
<dbReference type="GO" id="GO:0004879">
    <property type="term" value="F:nuclear receptor activity"/>
    <property type="evidence" value="ECO:0007669"/>
    <property type="project" value="InterPro"/>
</dbReference>
<evidence type="ECO:0000259" key="14">
    <source>
        <dbReference type="PROSITE" id="PS51843"/>
    </source>
</evidence>
<comment type="subcellular location">
    <subcellularLocation>
        <location evidence="1 11">Nucleus</location>
    </subcellularLocation>
</comment>
<dbReference type="PROSITE" id="PS00031">
    <property type="entry name" value="NUCLEAR_REC_DBD_1"/>
    <property type="match status" value="1"/>
</dbReference>
<keyword evidence="10 11" id="KW-0539">Nucleus</keyword>
<evidence type="ECO:0000256" key="5">
    <source>
        <dbReference type="ARBA" id="ARBA00022833"/>
    </source>
</evidence>
<dbReference type="SMART" id="SM00430">
    <property type="entry name" value="HOLI"/>
    <property type="match status" value="1"/>
</dbReference>
<keyword evidence="5 11" id="KW-0862">Zinc</keyword>
<dbReference type="PANTHER" id="PTHR24086">
    <property type="entry name" value="NUCLEAR RECEPTOR SUBFAMILY 5 GROUP A"/>
    <property type="match status" value="1"/>
</dbReference>
<dbReference type="InterPro" id="IPR000536">
    <property type="entry name" value="Nucl_hrmn_rcpt_lig-bd"/>
</dbReference>
<name>A0A9D4FPI4_DREPO</name>
<evidence type="ECO:0000256" key="4">
    <source>
        <dbReference type="ARBA" id="ARBA00022771"/>
    </source>
</evidence>
<evidence type="ECO:0000256" key="7">
    <source>
        <dbReference type="ARBA" id="ARBA00023125"/>
    </source>
</evidence>
<dbReference type="Pfam" id="PF00104">
    <property type="entry name" value="Hormone_recep"/>
    <property type="match status" value="1"/>
</dbReference>
<comment type="similarity">
    <text evidence="2">Belongs to the nuclear hormone receptor family. NR1 subfamily.</text>
</comment>
<dbReference type="GO" id="GO:0008270">
    <property type="term" value="F:zinc ion binding"/>
    <property type="evidence" value="ECO:0007669"/>
    <property type="project" value="UniProtKB-KW"/>
</dbReference>
<feature type="region of interest" description="Disordered" evidence="12">
    <location>
        <begin position="435"/>
        <end position="488"/>
    </location>
</feature>
<dbReference type="GO" id="GO:0005634">
    <property type="term" value="C:nucleus"/>
    <property type="evidence" value="ECO:0007669"/>
    <property type="project" value="UniProtKB-SubCell"/>
</dbReference>
<dbReference type="InterPro" id="IPR016355">
    <property type="entry name" value="NR5-like"/>
</dbReference>
<feature type="compositionally biased region" description="Polar residues" evidence="12">
    <location>
        <begin position="162"/>
        <end position="179"/>
    </location>
</feature>
<feature type="compositionally biased region" description="Polar residues" evidence="12">
    <location>
        <begin position="470"/>
        <end position="488"/>
    </location>
</feature>
<keyword evidence="4 11" id="KW-0863">Zinc-finger</keyword>
<dbReference type="InterPro" id="IPR013088">
    <property type="entry name" value="Znf_NHR/GATA"/>
</dbReference>
<dbReference type="FunFam" id="3.30.50.10:FF:000037">
    <property type="entry name" value="Nuclear hormone receptor FTZ-F1 beta"/>
    <property type="match status" value="1"/>
</dbReference>
<evidence type="ECO:0000256" key="12">
    <source>
        <dbReference type="SAM" id="MobiDB-lite"/>
    </source>
</evidence>
<dbReference type="InterPro" id="IPR001728">
    <property type="entry name" value="ThyrH_rcpt"/>
</dbReference>
<gene>
    <name evidence="15" type="ORF">DPMN_155488</name>
</gene>
<evidence type="ECO:0000256" key="3">
    <source>
        <dbReference type="ARBA" id="ARBA00022723"/>
    </source>
</evidence>
<dbReference type="PROSITE" id="PS51030">
    <property type="entry name" value="NUCLEAR_REC_DBD_2"/>
    <property type="match status" value="1"/>
</dbReference>
<dbReference type="CDD" id="cd06930">
    <property type="entry name" value="NR_LBD_F2"/>
    <property type="match status" value="1"/>
</dbReference>
<dbReference type="InterPro" id="IPR001628">
    <property type="entry name" value="Znf_hrmn_rcpt"/>
</dbReference>
<evidence type="ECO:0000313" key="16">
    <source>
        <dbReference type="Proteomes" id="UP000828390"/>
    </source>
</evidence>
<evidence type="ECO:0000256" key="9">
    <source>
        <dbReference type="ARBA" id="ARBA00023170"/>
    </source>
</evidence>
<keyword evidence="9 11" id="KW-0675">Receptor</keyword>
<keyword evidence="8 11" id="KW-0804">Transcription</keyword>
<dbReference type="SMART" id="SM00399">
    <property type="entry name" value="ZnF_C4"/>
    <property type="match status" value="1"/>
</dbReference>
<sequence>MTTTSNVGISPVLLQAISQSLSSAKSKTSSSVSKIANSMAAMSDRGASPNGRHTTGQDSDYIVSQLLEQQEQLKLLGHAGQRESIKSKLKMKVASNTSVLKYNPHEMDTSEGVNVSSTILSDLAMANVLTALASQSGKGSTNLVDTSQLRSYGSLKIEPHSVGTSRQEPGEIETTQSAVSSPSFNFTIIKSDSSSDRESFISQSKHSDYIIIPRDTSLDVNPSFDGDQVSSAQIQRPQVLKKTALSSVSGNLSQISNNPSGQVMLMDDSNSVPSTPETPETLIQNMTPSRIRIIEHNGKRYIIQMQDIESDSSQSQTDASGDRGDCETDEPALQFSNLLEQAVVNVMSQQQEIPPRFLGQQCPVCCDSISGFHYGIFTCESCKGFFKRTVQNKKTFVCPRQGECEINLENRKKCPACRFSKCLIMGMKLEAIRQDRTRGGRSSYGGSSPHDEPKKKRPIKIIPQPRPSPAQSSESTLANVLNSSTSQGDRAPIVPPILAEIMSLESFLSDDDLPDNISMEDFSLANPGVFVNLLQLCELKLYKIVRWARNLSYFANVSTDDQILLLQNCWCELLALTMCWKSMNLSNEVVFFHGQSIDLEKAQMLNLGEMFSKMLLVVEQFKRLRLDQYECVALKVIILICPDIKGLSEDLKLAEQQQKVSIALEQYVSSHYRNQPNKYGEVLLRLPELSRISCMMKDQLMTWMPSNTTSCGLLYELLKGENMKELA</sequence>
<evidence type="ECO:0000256" key="6">
    <source>
        <dbReference type="ARBA" id="ARBA00023015"/>
    </source>
</evidence>
<protein>
    <submittedName>
        <fullName evidence="15">Uncharacterized protein</fullName>
    </submittedName>
</protein>
<dbReference type="PROSITE" id="PS51843">
    <property type="entry name" value="NR_LBD"/>
    <property type="match status" value="1"/>
</dbReference>
<evidence type="ECO:0000313" key="15">
    <source>
        <dbReference type="EMBL" id="KAH3801826.1"/>
    </source>
</evidence>
<feature type="region of interest" description="Disordered" evidence="12">
    <location>
        <begin position="308"/>
        <end position="328"/>
    </location>
</feature>
<keyword evidence="16" id="KW-1185">Reference proteome</keyword>
<reference evidence="15" key="1">
    <citation type="journal article" date="2019" name="bioRxiv">
        <title>The Genome of the Zebra Mussel, Dreissena polymorpha: A Resource for Invasive Species Research.</title>
        <authorList>
            <person name="McCartney M.A."/>
            <person name="Auch B."/>
            <person name="Kono T."/>
            <person name="Mallez S."/>
            <person name="Zhang Y."/>
            <person name="Obille A."/>
            <person name="Becker A."/>
            <person name="Abrahante J.E."/>
            <person name="Garbe J."/>
            <person name="Badalamenti J.P."/>
            <person name="Herman A."/>
            <person name="Mangelson H."/>
            <person name="Liachko I."/>
            <person name="Sullivan S."/>
            <person name="Sone E.D."/>
            <person name="Koren S."/>
            <person name="Silverstein K.A.T."/>
            <person name="Beckman K.B."/>
            <person name="Gohl D.M."/>
        </authorList>
    </citation>
    <scope>NUCLEOTIDE SEQUENCE</scope>
    <source>
        <strain evidence="15">Duluth1</strain>
        <tissue evidence="15">Whole animal</tissue>
    </source>
</reference>
<dbReference type="Proteomes" id="UP000828390">
    <property type="component" value="Unassembled WGS sequence"/>
</dbReference>
<dbReference type="EMBL" id="JAIWYP010000007">
    <property type="protein sequence ID" value="KAH3801826.1"/>
    <property type="molecule type" value="Genomic_DNA"/>
</dbReference>
<keyword evidence="6 11" id="KW-0805">Transcription regulation</keyword>
<reference evidence="15" key="2">
    <citation type="submission" date="2020-11" db="EMBL/GenBank/DDBJ databases">
        <authorList>
            <person name="McCartney M.A."/>
            <person name="Auch B."/>
            <person name="Kono T."/>
            <person name="Mallez S."/>
            <person name="Becker A."/>
            <person name="Gohl D.M."/>
            <person name="Silverstein K.A.T."/>
            <person name="Koren S."/>
            <person name="Bechman K.B."/>
            <person name="Herman A."/>
            <person name="Abrahante J.E."/>
            <person name="Garbe J."/>
        </authorList>
    </citation>
    <scope>NUCLEOTIDE SEQUENCE</scope>
    <source>
        <strain evidence="15">Duluth1</strain>
        <tissue evidence="15">Whole animal</tissue>
    </source>
</reference>
<feature type="region of interest" description="Disordered" evidence="12">
    <location>
        <begin position="159"/>
        <end position="179"/>
    </location>
</feature>
<feature type="domain" description="Nuclear receptor" evidence="13">
    <location>
        <begin position="359"/>
        <end position="434"/>
    </location>
</feature>
<dbReference type="SUPFAM" id="SSF48508">
    <property type="entry name" value="Nuclear receptor ligand-binding domain"/>
    <property type="match status" value="1"/>
</dbReference>
<dbReference type="InterPro" id="IPR001723">
    <property type="entry name" value="Nuclear_hrmn_rcpt"/>
</dbReference>
<dbReference type="PRINTS" id="PR00546">
    <property type="entry name" value="THYROIDHORMR"/>
</dbReference>
<dbReference type="GO" id="GO:0043565">
    <property type="term" value="F:sequence-specific DNA binding"/>
    <property type="evidence" value="ECO:0007669"/>
    <property type="project" value="InterPro"/>
</dbReference>
<comment type="caution">
    <text evidence="15">The sequence shown here is derived from an EMBL/GenBank/DDBJ whole genome shotgun (WGS) entry which is preliminary data.</text>
</comment>
<evidence type="ECO:0000256" key="8">
    <source>
        <dbReference type="ARBA" id="ARBA00023163"/>
    </source>
</evidence>
<dbReference type="PRINTS" id="PR00398">
    <property type="entry name" value="STRDHORMONER"/>
</dbReference>
<accession>A0A9D4FPI4</accession>
<evidence type="ECO:0000259" key="13">
    <source>
        <dbReference type="PROSITE" id="PS51030"/>
    </source>
</evidence>
<feature type="domain" description="NR LBD" evidence="14">
    <location>
        <begin position="499"/>
        <end position="722"/>
    </location>
</feature>
<dbReference type="PANTHER" id="PTHR24086:SF25">
    <property type="entry name" value="NUCLEAR HORMONE RECEPTOR FTZ-F1 BETA"/>
    <property type="match status" value="1"/>
</dbReference>